<dbReference type="SUPFAM" id="SSF158997">
    <property type="entry name" value="Trm112p-like"/>
    <property type="match status" value="1"/>
</dbReference>
<keyword evidence="2" id="KW-1185">Reference proteome</keyword>
<evidence type="ECO:0000313" key="1">
    <source>
        <dbReference type="EMBL" id="BCU70407.1"/>
    </source>
</evidence>
<dbReference type="InterPro" id="IPR005651">
    <property type="entry name" value="Trm112-like"/>
</dbReference>
<dbReference type="Gene3D" id="2.20.25.10">
    <property type="match status" value="1"/>
</dbReference>
<organism evidence="1 2">
    <name type="scientific">Stygiolobus caldivivus</name>
    <dbReference type="NCBI Taxonomy" id="2824673"/>
    <lineage>
        <taxon>Archaea</taxon>
        <taxon>Thermoproteota</taxon>
        <taxon>Thermoprotei</taxon>
        <taxon>Sulfolobales</taxon>
        <taxon>Sulfolobaceae</taxon>
        <taxon>Stygiolobus</taxon>
    </lineage>
</organism>
<dbReference type="EMBL" id="AP024597">
    <property type="protein sequence ID" value="BCU70407.1"/>
    <property type="molecule type" value="Genomic_DNA"/>
</dbReference>
<evidence type="ECO:0008006" key="3">
    <source>
        <dbReference type="Google" id="ProtNLM"/>
    </source>
</evidence>
<proteinExistence type="predicted"/>
<protein>
    <recommendedName>
        <fullName evidence="3">Trm112 family protein</fullName>
    </recommendedName>
</protein>
<dbReference type="GeneID" id="66163425"/>
<dbReference type="RefSeq" id="WP_221287009.1">
    <property type="nucleotide sequence ID" value="NZ_AP024597.1"/>
</dbReference>
<sequence length="132" mass="15818">MKYRLLDLLACPICKHFPLTYYVFSEKDMERGIGDQKKPLCELYCAYKKTNVKDAKEELLPCEECFRKEIVSGVLYCPECKRWYPIIDEIPRMLPDKLRRETEDVEFLRKYKDKIPREILVEGLPYNIKESI</sequence>
<name>A0A8D5U723_9CREN</name>
<accession>A0A8D5U723</accession>
<evidence type="ECO:0000313" key="2">
    <source>
        <dbReference type="Proteomes" id="UP000825123"/>
    </source>
</evidence>
<dbReference type="Proteomes" id="UP000825123">
    <property type="component" value="Chromosome"/>
</dbReference>
<gene>
    <name evidence="1" type="ORF">KN1_17040</name>
</gene>
<dbReference type="KEGG" id="csty:KN1_17040"/>
<reference evidence="1 2" key="1">
    <citation type="submission" date="2021-04" db="EMBL/GenBank/DDBJ databases">
        <title>Complete genome sequence of Stygiolobus sp. KN-1.</title>
        <authorList>
            <person name="Nakamura K."/>
            <person name="Sakai H."/>
            <person name="Kurosawa N."/>
        </authorList>
    </citation>
    <scope>NUCLEOTIDE SEQUENCE [LARGE SCALE GENOMIC DNA]</scope>
    <source>
        <strain evidence="1 2">KN-1</strain>
    </source>
</reference>
<dbReference type="AlphaFoldDB" id="A0A8D5U723"/>
<dbReference type="Pfam" id="PF03966">
    <property type="entry name" value="Trm112p"/>
    <property type="match status" value="1"/>
</dbReference>